<accession>A0A543AZP6</accession>
<dbReference type="EMBL" id="VFOW01000001">
    <property type="protein sequence ID" value="TQL78041.1"/>
    <property type="molecule type" value="Genomic_DNA"/>
</dbReference>
<evidence type="ECO:0000313" key="1">
    <source>
        <dbReference type="EMBL" id="TQL78041.1"/>
    </source>
</evidence>
<reference evidence="1 2" key="1">
    <citation type="submission" date="2019-06" db="EMBL/GenBank/DDBJ databases">
        <title>Sequencing the genomes of 1000 actinobacteria strains.</title>
        <authorList>
            <person name="Klenk H.-P."/>
        </authorList>
    </citation>
    <scope>NUCLEOTIDE SEQUENCE [LARGE SCALE GENOMIC DNA]</scope>
    <source>
        <strain evidence="1 2">DSM 45928</strain>
    </source>
</reference>
<sequence>MTTRLTILVRHPAPPGLSQIDRLGHDLTDLVIARDRFPGTDSDTALIAVSRVPGTNRDLFDAVFTAHDPIHAWGMPPASQR</sequence>
<dbReference type="Proteomes" id="UP000317043">
    <property type="component" value="Unassembled WGS sequence"/>
</dbReference>
<name>A0A543AZP6_9ACTN</name>
<gene>
    <name evidence="1" type="ORF">FB566_3617</name>
</gene>
<dbReference type="AlphaFoldDB" id="A0A543AZP6"/>
<evidence type="ECO:0000313" key="2">
    <source>
        <dbReference type="Proteomes" id="UP000317043"/>
    </source>
</evidence>
<proteinExistence type="predicted"/>
<comment type="caution">
    <text evidence="1">The sequence shown here is derived from an EMBL/GenBank/DDBJ whole genome shotgun (WGS) entry which is preliminary data.</text>
</comment>
<dbReference type="InParanoid" id="A0A543AZP6"/>
<protein>
    <submittedName>
        <fullName evidence="1">Uncharacterized protein</fullName>
    </submittedName>
</protein>
<keyword evidence="2" id="KW-1185">Reference proteome</keyword>
<organism evidence="1 2">
    <name type="scientific">Stackebrandtia endophytica</name>
    <dbReference type="NCBI Taxonomy" id="1496996"/>
    <lineage>
        <taxon>Bacteria</taxon>
        <taxon>Bacillati</taxon>
        <taxon>Actinomycetota</taxon>
        <taxon>Actinomycetes</taxon>
        <taxon>Glycomycetales</taxon>
        <taxon>Glycomycetaceae</taxon>
        <taxon>Stackebrandtia</taxon>
    </lineage>
</organism>